<dbReference type="PANTHER" id="PTHR12231">
    <property type="entry name" value="CTX-RELATED TYPE I TRANSMEMBRANE PROTEIN"/>
    <property type="match status" value="1"/>
</dbReference>
<name>A0AAV2J5Q3_KNICA</name>
<protein>
    <recommendedName>
        <fullName evidence="5">Ig-like domain-containing protein</fullName>
    </recommendedName>
</protein>
<proteinExistence type="predicted"/>
<gene>
    <name evidence="6" type="ORF">KC01_LOCUS4251</name>
</gene>
<dbReference type="PANTHER" id="PTHR12231:SF242">
    <property type="entry name" value="ROUNDABOUT HOMOLOG 2"/>
    <property type="match status" value="1"/>
</dbReference>
<evidence type="ECO:0000256" key="2">
    <source>
        <dbReference type="ARBA" id="ARBA00022737"/>
    </source>
</evidence>
<dbReference type="SMART" id="SM00409">
    <property type="entry name" value="IG"/>
    <property type="match status" value="1"/>
</dbReference>
<sequence length="153" mass="17277">MCVSNGAPLWSSAVLRDDFRQNPTDAVVAAGEPAILECVPPRGHPEPTIYWRKDKSRIDDKDERITIRAGKLMISNSRKSDGGMYICVATNMVGERDSETAQVTVFERPTFLKRPINQVVLEEEPVEFRCLVQGDPPPNVRWRKDDVDVPRGR</sequence>
<dbReference type="InterPro" id="IPR003598">
    <property type="entry name" value="Ig_sub2"/>
</dbReference>
<dbReference type="FunFam" id="2.60.40.10:FF:000043">
    <property type="entry name" value="roundabout homolog 2 isoform X2"/>
    <property type="match status" value="1"/>
</dbReference>
<evidence type="ECO:0000313" key="6">
    <source>
        <dbReference type="EMBL" id="CAL1572208.1"/>
    </source>
</evidence>
<evidence type="ECO:0000256" key="1">
    <source>
        <dbReference type="ARBA" id="ARBA00022729"/>
    </source>
</evidence>
<dbReference type="InterPro" id="IPR051170">
    <property type="entry name" value="Neural/epithelial_adhesion"/>
</dbReference>
<feature type="domain" description="Ig-like" evidence="5">
    <location>
        <begin position="8"/>
        <end position="104"/>
    </location>
</feature>
<accession>A0AAV2J5Q3</accession>
<evidence type="ECO:0000259" key="5">
    <source>
        <dbReference type="PROSITE" id="PS50835"/>
    </source>
</evidence>
<feature type="domain" description="Ig-like" evidence="5">
    <location>
        <begin position="109"/>
        <end position="153"/>
    </location>
</feature>
<dbReference type="InterPro" id="IPR003599">
    <property type="entry name" value="Ig_sub"/>
</dbReference>
<keyword evidence="4" id="KW-0393">Immunoglobulin domain</keyword>
<dbReference type="InterPro" id="IPR013783">
    <property type="entry name" value="Ig-like_fold"/>
</dbReference>
<evidence type="ECO:0000256" key="3">
    <source>
        <dbReference type="ARBA" id="ARBA00023157"/>
    </source>
</evidence>
<reference evidence="6 7" key="1">
    <citation type="submission" date="2024-04" db="EMBL/GenBank/DDBJ databases">
        <authorList>
            <person name="Waldvogel A.-M."/>
            <person name="Schoenle A."/>
        </authorList>
    </citation>
    <scope>NUCLEOTIDE SEQUENCE [LARGE SCALE GENOMIC DNA]</scope>
</reference>
<keyword evidence="7" id="KW-1185">Reference proteome</keyword>
<evidence type="ECO:0000256" key="4">
    <source>
        <dbReference type="ARBA" id="ARBA00023319"/>
    </source>
</evidence>
<dbReference type="Gene3D" id="2.60.40.10">
    <property type="entry name" value="Immunoglobulins"/>
    <property type="match status" value="2"/>
</dbReference>
<dbReference type="SMART" id="SM00408">
    <property type="entry name" value="IGc2"/>
    <property type="match status" value="1"/>
</dbReference>
<dbReference type="Pfam" id="PF07679">
    <property type="entry name" value="I-set"/>
    <property type="match status" value="2"/>
</dbReference>
<dbReference type="PROSITE" id="PS50835">
    <property type="entry name" value="IG_LIKE"/>
    <property type="match status" value="2"/>
</dbReference>
<keyword evidence="1" id="KW-0732">Signal</keyword>
<dbReference type="Proteomes" id="UP001497482">
    <property type="component" value="Chromosome 10"/>
</dbReference>
<dbReference type="InterPro" id="IPR036179">
    <property type="entry name" value="Ig-like_dom_sf"/>
</dbReference>
<dbReference type="AlphaFoldDB" id="A0AAV2J5Q3"/>
<keyword evidence="2" id="KW-0677">Repeat</keyword>
<keyword evidence="3" id="KW-1015">Disulfide bond</keyword>
<dbReference type="EMBL" id="OZ035832">
    <property type="protein sequence ID" value="CAL1572208.1"/>
    <property type="molecule type" value="Genomic_DNA"/>
</dbReference>
<dbReference type="SUPFAM" id="SSF48726">
    <property type="entry name" value="Immunoglobulin"/>
    <property type="match status" value="2"/>
</dbReference>
<organism evidence="6 7">
    <name type="scientific">Knipowitschia caucasica</name>
    <name type="common">Caucasian dwarf goby</name>
    <name type="synonym">Pomatoschistus caucasicus</name>
    <dbReference type="NCBI Taxonomy" id="637954"/>
    <lineage>
        <taxon>Eukaryota</taxon>
        <taxon>Metazoa</taxon>
        <taxon>Chordata</taxon>
        <taxon>Craniata</taxon>
        <taxon>Vertebrata</taxon>
        <taxon>Euteleostomi</taxon>
        <taxon>Actinopterygii</taxon>
        <taxon>Neopterygii</taxon>
        <taxon>Teleostei</taxon>
        <taxon>Neoteleostei</taxon>
        <taxon>Acanthomorphata</taxon>
        <taxon>Gobiaria</taxon>
        <taxon>Gobiiformes</taxon>
        <taxon>Gobioidei</taxon>
        <taxon>Gobiidae</taxon>
        <taxon>Gobiinae</taxon>
        <taxon>Knipowitschia</taxon>
    </lineage>
</organism>
<dbReference type="InterPro" id="IPR007110">
    <property type="entry name" value="Ig-like_dom"/>
</dbReference>
<dbReference type="InterPro" id="IPR013098">
    <property type="entry name" value="Ig_I-set"/>
</dbReference>
<evidence type="ECO:0000313" key="7">
    <source>
        <dbReference type="Proteomes" id="UP001497482"/>
    </source>
</evidence>